<organism evidence="5 6">
    <name type="scientific">Thalictrum thalictroides</name>
    <name type="common">Rue-anemone</name>
    <name type="synonym">Anemone thalictroides</name>
    <dbReference type="NCBI Taxonomy" id="46969"/>
    <lineage>
        <taxon>Eukaryota</taxon>
        <taxon>Viridiplantae</taxon>
        <taxon>Streptophyta</taxon>
        <taxon>Embryophyta</taxon>
        <taxon>Tracheophyta</taxon>
        <taxon>Spermatophyta</taxon>
        <taxon>Magnoliopsida</taxon>
        <taxon>Ranunculales</taxon>
        <taxon>Ranunculaceae</taxon>
        <taxon>Thalictroideae</taxon>
        <taxon>Thalictrum</taxon>
    </lineage>
</organism>
<dbReference type="PANTHER" id="PTHR48047">
    <property type="entry name" value="GLYCOSYLTRANSFERASE"/>
    <property type="match status" value="1"/>
</dbReference>
<evidence type="ECO:0000256" key="3">
    <source>
        <dbReference type="ARBA" id="ARBA00022679"/>
    </source>
</evidence>
<dbReference type="EMBL" id="JABWDY010022009">
    <property type="protein sequence ID" value="KAF5192016.1"/>
    <property type="molecule type" value="Genomic_DNA"/>
</dbReference>
<proteinExistence type="inferred from homology"/>
<dbReference type="PANTHER" id="PTHR48047:SF45">
    <property type="entry name" value="SCOPOLETIN GLUCOSYLTRANSFERASE-LIKE"/>
    <property type="match status" value="1"/>
</dbReference>
<accession>A0A7J6W3R7</accession>
<evidence type="ECO:0000256" key="4">
    <source>
        <dbReference type="RuleBase" id="RU003718"/>
    </source>
</evidence>
<dbReference type="PROSITE" id="PS00375">
    <property type="entry name" value="UDPGT"/>
    <property type="match status" value="1"/>
</dbReference>
<evidence type="ECO:0000313" key="6">
    <source>
        <dbReference type="Proteomes" id="UP000554482"/>
    </source>
</evidence>
<dbReference type="Gene3D" id="3.40.50.2000">
    <property type="entry name" value="Glycogen Phosphorylase B"/>
    <property type="match status" value="1"/>
</dbReference>
<comment type="similarity">
    <text evidence="1 4">Belongs to the UDP-glycosyltransferase family.</text>
</comment>
<protein>
    <submittedName>
        <fullName evidence="5">Glycosyltransferase</fullName>
    </submittedName>
</protein>
<dbReference type="SUPFAM" id="SSF53756">
    <property type="entry name" value="UDP-Glycosyltransferase/glycogen phosphorylase"/>
    <property type="match status" value="1"/>
</dbReference>
<feature type="non-terminal residue" evidence="5">
    <location>
        <position position="95"/>
    </location>
</feature>
<keyword evidence="2 4" id="KW-0328">Glycosyltransferase</keyword>
<sequence>MGLEASAILFIWVVRTRNDDKEHSLPKGFEDRIEGKGLIIRNWSPQVLILDHPAIGGFMTHCGWNSIIEAITAGVPLITWPLFAEQFYNEQLVTQ</sequence>
<name>A0A7J6W3R7_THATH</name>
<dbReference type="InterPro" id="IPR035595">
    <property type="entry name" value="UDP_glycos_trans_CS"/>
</dbReference>
<gene>
    <name evidence="5" type="ORF">FRX31_018396</name>
</gene>
<keyword evidence="6" id="KW-1185">Reference proteome</keyword>
<reference evidence="5 6" key="1">
    <citation type="submission" date="2020-06" db="EMBL/GenBank/DDBJ databases">
        <title>Transcriptomic and genomic resources for Thalictrum thalictroides and T. hernandezii: Facilitating candidate gene discovery in an emerging model plant lineage.</title>
        <authorList>
            <person name="Arias T."/>
            <person name="Riano-Pachon D.M."/>
            <person name="Di Stilio V.S."/>
        </authorList>
    </citation>
    <scope>NUCLEOTIDE SEQUENCE [LARGE SCALE GENOMIC DNA]</scope>
    <source>
        <strain evidence="6">cv. WT478/WT964</strain>
        <tissue evidence="5">Leaves</tissue>
    </source>
</reference>
<evidence type="ECO:0000256" key="1">
    <source>
        <dbReference type="ARBA" id="ARBA00009995"/>
    </source>
</evidence>
<dbReference type="OrthoDB" id="1925022at2759"/>
<keyword evidence="3 4" id="KW-0808">Transferase</keyword>
<evidence type="ECO:0000256" key="2">
    <source>
        <dbReference type="ARBA" id="ARBA00022676"/>
    </source>
</evidence>
<dbReference type="Pfam" id="PF00201">
    <property type="entry name" value="UDPGT"/>
    <property type="match status" value="1"/>
</dbReference>
<comment type="caution">
    <text evidence="5">The sequence shown here is derived from an EMBL/GenBank/DDBJ whole genome shotgun (WGS) entry which is preliminary data.</text>
</comment>
<dbReference type="InterPro" id="IPR002213">
    <property type="entry name" value="UDP_glucos_trans"/>
</dbReference>
<dbReference type="CDD" id="cd03784">
    <property type="entry name" value="GT1_Gtf-like"/>
    <property type="match status" value="1"/>
</dbReference>
<dbReference type="GO" id="GO:0035251">
    <property type="term" value="F:UDP-glucosyltransferase activity"/>
    <property type="evidence" value="ECO:0007669"/>
    <property type="project" value="TreeGrafter"/>
</dbReference>
<dbReference type="Proteomes" id="UP000554482">
    <property type="component" value="Unassembled WGS sequence"/>
</dbReference>
<evidence type="ECO:0000313" key="5">
    <source>
        <dbReference type="EMBL" id="KAF5192016.1"/>
    </source>
</evidence>
<dbReference type="AlphaFoldDB" id="A0A7J6W3R7"/>